<feature type="non-terminal residue" evidence="1">
    <location>
        <position position="1"/>
    </location>
</feature>
<sequence>FPLPILPNSLDGGAHTPNSCSSFCCACRTVTFSSVVDPRLSAMTHQSSLHLHALVQASSERVVAGCPKLRHTSHPAASKREPIKINEEVFSVVAAPAGHALSPRPKP</sequence>
<proteinExistence type="predicted"/>
<evidence type="ECO:0000313" key="1">
    <source>
        <dbReference type="EMBL" id="BAU03029.1"/>
    </source>
</evidence>
<dbReference type="AlphaFoldDB" id="A0A0S3TD88"/>
<dbReference type="EMBL" id="AP015047">
    <property type="protein sequence ID" value="BAU03029.1"/>
    <property type="molecule type" value="Genomic_DNA"/>
</dbReference>
<protein>
    <submittedName>
        <fullName evidence="1">Uncharacterized protein</fullName>
    </submittedName>
</protein>
<organism evidence="1">
    <name type="scientific">Vigna angularis var. angularis</name>
    <dbReference type="NCBI Taxonomy" id="157739"/>
    <lineage>
        <taxon>Eukaryota</taxon>
        <taxon>Viridiplantae</taxon>
        <taxon>Streptophyta</taxon>
        <taxon>Embryophyta</taxon>
        <taxon>Tracheophyta</taxon>
        <taxon>Spermatophyta</taxon>
        <taxon>Magnoliopsida</taxon>
        <taxon>eudicotyledons</taxon>
        <taxon>Gunneridae</taxon>
        <taxon>Pentapetalae</taxon>
        <taxon>rosids</taxon>
        <taxon>fabids</taxon>
        <taxon>Fabales</taxon>
        <taxon>Fabaceae</taxon>
        <taxon>Papilionoideae</taxon>
        <taxon>50 kb inversion clade</taxon>
        <taxon>NPAAA clade</taxon>
        <taxon>indigoferoid/millettioid clade</taxon>
        <taxon>Phaseoleae</taxon>
        <taxon>Vigna</taxon>
    </lineage>
</organism>
<accession>A0A0S3TD88</accession>
<reference evidence="1" key="1">
    <citation type="journal article" date="2015" name="Sci. Rep.">
        <title>The power of single molecule real-time sequencing technology in the de novo assembly of a eukaryotic genome.</title>
        <authorList>
            <person name="Sakai H."/>
            <person name="Naito K."/>
            <person name="Ogiso-Tanaka E."/>
            <person name="Takahashi Y."/>
            <person name="Iseki K."/>
            <person name="Muto C."/>
            <person name="Satou K."/>
            <person name="Teruya K."/>
            <person name="Shiroma A."/>
            <person name="Shimoji M."/>
            <person name="Hirano T."/>
            <person name="Itoh T."/>
            <person name="Kaga A."/>
            <person name="Tomooka N."/>
        </authorList>
    </citation>
    <scope>NUCLEOTIDE SEQUENCE</scope>
</reference>
<gene>
    <name evidence="1" type="primary">Vigan.UMG002000</name>
    <name evidence="1" type="ORF">VIGAN_UM002000</name>
</gene>
<name>A0A0S3TD88_PHAAN</name>